<dbReference type="InterPro" id="IPR003439">
    <property type="entry name" value="ABC_transporter-like_ATP-bd"/>
</dbReference>
<dbReference type="SUPFAM" id="SSF90123">
    <property type="entry name" value="ABC transporter transmembrane region"/>
    <property type="match status" value="1"/>
</dbReference>
<evidence type="ECO:0000259" key="12">
    <source>
        <dbReference type="PROSITE" id="PS50929"/>
    </source>
</evidence>
<dbReference type="GO" id="GO:0030253">
    <property type="term" value="P:protein secretion by the type I secretion system"/>
    <property type="evidence" value="ECO:0007669"/>
    <property type="project" value="InterPro"/>
</dbReference>
<evidence type="ECO:0000256" key="6">
    <source>
        <dbReference type="ARBA" id="ARBA00022840"/>
    </source>
</evidence>
<keyword evidence="7 10" id="KW-1133">Transmembrane helix</keyword>
<feature type="transmembrane region" description="Helical" evidence="10">
    <location>
        <begin position="21"/>
        <end position="42"/>
    </location>
</feature>
<dbReference type="RefSeq" id="WP_127766699.1">
    <property type="nucleotide sequence ID" value="NZ_SADE01000003.1"/>
</dbReference>
<accession>A0A3S2W2U2</accession>
<feature type="transmembrane region" description="Helical" evidence="10">
    <location>
        <begin position="62"/>
        <end position="82"/>
    </location>
</feature>
<dbReference type="PANTHER" id="PTHR24221:SF248">
    <property type="entry name" value="ABC TRANSPORTER TRANSMEMBRANE REGION"/>
    <property type="match status" value="1"/>
</dbReference>
<evidence type="ECO:0000256" key="2">
    <source>
        <dbReference type="ARBA" id="ARBA00022448"/>
    </source>
</evidence>
<dbReference type="SUPFAM" id="SSF52540">
    <property type="entry name" value="P-loop containing nucleoside triphosphate hydrolases"/>
    <property type="match status" value="1"/>
</dbReference>
<gene>
    <name evidence="13" type="ORF">EOI86_17555</name>
</gene>
<dbReference type="Proteomes" id="UP000287447">
    <property type="component" value="Unassembled WGS sequence"/>
</dbReference>
<dbReference type="Gene3D" id="1.20.1560.10">
    <property type="entry name" value="ABC transporter type 1, transmembrane domain"/>
    <property type="match status" value="1"/>
</dbReference>
<keyword evidence="4 10" id="KW-0812">Transmembrane</keyword>
<evidence type="ECO:0000256" key="9">
    <source>
        <dbReference type="SAM" id="MobiDB-lite"/>
    </source>
</evidence>
<dbReference type="OrthoDB" id="5288404at2"/>
<dbReference type="GO" id="GO:0034040">
    <property type="term" value="F:ATPase-coupled lipid transmembrane transporter activity"/>
    <property type="evidence" value="ECO:0007669"/>
    <property type="project" value="TreeGrafter"/>
</dbReference>
<evidence type="ECO:0000256" key="10">
    <source>
        <dbReference type="SAM" id="Phobius"/>
    </source>
</evidence>
<evidence type="ECO:0000256" key="3">
    <source>
        <dbReference type="ARBA" id="ARBA00022475"/>
    </source>
</evidence>
<dbReference type="GO" id="GO:0030256">
    <property type="term" value="C:type I protein secretion system complex"/>
    <property type="evidence" value="ECO:0007669"/>
    <property type="project" value="InterPro"/>
</dbReference>
<evidence type="ECO:0000256" key="5">
    <source>
        <dbReference type="ARBA" id="ARBA00022741"/>
    </source>
</evidence>
<dbReference type="InterPro" id="IPR036640">
    <property type="entry name" value="ABC1_TM_sf"/>
</dbReference>
<evidence type="ECO:0000256" key="7">
    <source>
        <dbReference type="ARBA" id="ARBA00022989"/>
    </source>
</evidence>
<dbReference type="PROSITE" id="PS50893">
    <property type="entry name" value="ABC_TRANSPORTER_2"/>
    <property type="match status" value="1"/>
</dbReference>
<dbReference type="AlphaFoldDB" id="A0A3S2W2U2"/>
<proteinExistence type="predicted"/>
<evidence type="ECO:0000313" key="13">
    <source>
        <dbReference type="EMBL" id="RVU34663.1"/>
    </source>
</evidence>
<feature type="transmembrane region" description="Helical" evidence="10">
    <location>
        <begin position="147"/>
        <end position="176"/>
    </location>
</feature>
<dbReference type="GO" id="GO:0140359">
    <property type="term" value="F:ABC-type transporter activity"/>
    <property type="evidence" value="ECO:0007669"/>
    <property type="project" value="InterPro"/>
</dbReference>
<organism evidence="13 14">
    <name type="scientific">Hwanghaeella grinnelliae</name>
    <dbReference type="NCBI Taxonomy" id="2500179"/>
    <lineage>
        <taxon>Bacteria</taxon>
        <taxon>Pseudomonadati</taxon>
        <taxon>Pseudomonadota</taxon>
        <taxon>Alphaproteobacteria</taxon>
        <taxon>Rhodospirillales</taxon>
        <taxon>Rhodospirillaceae</taxon>
        <taxon>Hwanghaeella</taxon>
    </lineage>
</organism>
<dbReference type="PANTHER" id="PTHR24221">
    <property type="entry name" value="ATP-BINDING CASSETTE SUB-FAMILY B"/>
    <property type="match status" value="1"/>
</dbReference>
<dbReference type="InterPro" id="IPR010128">
    <property type="entry name" value="ATPase_T1SS_PrtD-like"/>
</dbReference>
<keyword evidence="3" id="KW-1003">Cell membrane</keyword>
<evidence type="ECO:0000259" key="11">
    <source>
        <dbReference type="PROSITE" id="PS50893"/>
    </source>
</evidence>
<evidence type="ECO:0000313" key="14">
    <source>
        <dbReference type="Proteomes" id="UP000287447"/>
    </source>
</evidence>
<dbReference type="InterPro" id="IPR039421">
    <property type="entry name" value="Type_1_exporter"/>
</dbReference>
<keyword evidence="8 10" id="KW-0472">Membrane</keyword>
<dbReference type="Pfam" id="PF00664">
    <property type="entry name" value="ABC_membrane"/>
    <property type="match status" value="1"/>
</dbReference>
<dbReference type="GO" id="GO:0005886">
    <property type="term" value="C:plasma membrane"/>
    <property type="evidence" value="ECO:0007669"/>
    <property type="project" value="UniProtKB-SubCell"/>
</dbReference>
<keyword evidence="5" id="KW-0547">Nucleotide-binding</keyword>
<feature type="domain" description="ABC transmembrane type-1" evidence="12">
    <location>
        <begin position="26"/>
        <end position="302"/>
    </location>
</feature>
<comment type="subcellular location">
    <subcellularLocation>
        <location evidence="1">Cell membrane</location>
        <topology evidence="1">Multi-pass membrane protein</topology>
    </subcellularLocation>
</comment>
<dbReference type="GO" id="GO:0005524">
    <property type="term" value="F:ATP binding"/>
    <property type="evidence" value="ECO:0007669"/>
    <property type="project" value="UniProtKB-KW"/>
</dbReference>
<dbReference type="NCBIfam" id="TIGR01842">
    <property type="entry name" value="type_I_sec_PrtD"/>
    <property type="match status" value="1"/>
</dbReference>
<name>A0A3S2W2U2_9PROT</name>
<evidence type="ECO:0000256" key="1">
    <source>
        <dbReference type="ARBA" id="ARBA00004651"/>
    </source>
</evidence>
<dbReference type="PROSITE" id="PS00211">
    <property type="entry name" value="ABC_TRANSPORTER_1"/>
    <property type="match status" value="1"/>
</dbReference>
<dbReference type="Gene3D" id="3.40.50.300">
    <property type="entry name" value="P-loop containing nucleotide triphosphate hydrolases"/>
    <property type="match status" value="1"/>
</dbReference>
<reference evidence="14" key="1">
    <citation type="submission" date="2019-01" db="EMBL/GenBank/DDBJ databases">
        <title>Gri0909 isolated from a small marine red alga.</title>
        <authorList>
            <person name="Kim J."/>
            <person name="Jeong S.E."/>
            <person name="Jeon C.O."/>
        </authorList>
    </citation>
    <scope>NUCLEOTIDE SEQUENCE [LARGE SCALE GENOMIC DNA]</scope>
    <source>
        <strain evidence="14">Gri0909</strain>
    </source>
</reference>
<feature type="domain" description="ABC transporter" evidence="11">
    <location>
        <begin position="333"/>
        <end position="568"/>
    </location>
</feature>
<dbReference type="Pfam" id="PF00005">
    <property type="entry name" value="ABC_tran"/>
    <property type="match status" value="1"/>
</dbReference>
<comment type="caution">
    <text evidence="13">The sequence shown here is derived from an EMBL/GenBank/DDBJ whole genome shotgun (WGS) entry which is preliminary data.</text>
</comment>
<sequence>MTEKSTKKGRAANLARAMTRVKGAFLIIAVVSAGINLSMLAAPIYMTQVYDRVLSTRNMDTLLLLTLIIGSAVLVMGILEALRKSMLSRVGSWLDREITGDALASGVTSALQGKGATIQPLRDLASVRGYLSGGAVTPLFDIPFTPVFMVLVFFIHPMLGVTAMIGGAILLVIGILNEIGTRKVTQEASAQQIKTMSLADAAVRNSDVVTAMGMGAVVSDRLRNDFSEATQLNERSSDLGGIFSAAAKCIRMALQIAMLAVGAILVLKQEISPGVMIASSILMSRALAPIEQSVQGWKALISARDAYSRLKESLAKAAPEMAGMALPRPVGRLDVEGVTFQPEGAHAPILHDVNFSLEPGEAVALIGPTGSGKSTLARLLVGSTHANEGSVRLDAADVADWDPNDRGRHFGYLPQDIELFPGTVKENIARMQDATDEEIIEAAKLADVHEMVLRLPNGYDTKVGPGGLALSGGQRQRIALARAVFRNPRFLVLDEPNSNLDQNGDQALSNAIAKLKDAGSTVVLIAHRMNILSQMDKILVLKDGTVQKFGPRADVLAALRTPAASQDNKKRVISQSGRPQIAVPAANGAEAPNDGPNRVVRRPNLLAKRRAKLAAAE</sequence>
<keyword evidence="6" id="KW-0067">ATP-binding</keyword>
<keyword evidence="14" id="KW-1185">Reference proteome</keyword>
<dbReference type="GO" id="GO:0016887">
    <property type="term" value="F:ATP hydrolysis activity"/>
    <property type="evidence" value="ECO:0007669"/>
    <property type="project" value="InterPro"/>
</dbReference>
<protein>
    <submittedName>
        <fullName evidence="13">Type I secretion system permease/ATPase</fullName>
    </submittedName>
</protein>
<dbReference type="FunFam" id="3.40.50.300:FF:001444">
    <property type="entry name" value="ABC transporter ATP-binding protein"/>
    <property type="match status" value="1"/>
</dbReference>
<keyword evidence="2" id="KW-0813">Transport</keyword>
<dbReference type="InterPro" id="IPR017871">
    <property type="entry name" value="ABC_transporter-like_CS"/>
</dbReference>
<feature type="region of interest" description="Disordered" evidence="9">
    <location>
        <begin position="567"/>
        <end position="605"/>
    </location>
</feature>
<dbReference type="PROSITE" id="PS50929">
    <property type="entry name" value="ABC_TM1F"/>
    <property type="match status" value="1"/>
</dbReference>
<dbReference type="InterPro" id="IPR003593">
    <property type="entry name" value="AAA+_ATPase"/>
</dbReference>
<dbReference type="InterPro" id="IPR027417">
    <property type="entry name" value="P-loop_NTPase"/>
</dbReference>
<evidence type="ECO:0000256" key="8">
    <source>
        <dbReference type="ARBA" id="ARBA00023136"/>
    </source>
</evidence>
<dbReference type="SMART" id="SM00382">
    <property type="entry name" value="AAA"/>
    <property type="match status" value="1"/>
</dbReference>
<dbReference type="CDD" id="cd03246">
    <property type="entry name" value="ABCC_Protease_Secretion"/>
    <property type="match status" value="1"/>
</dbReference>
<dbReference type="EMBL" id="SADE01000003">
    <property type="protein sequence ID" value="RVU34663.1"/>
    <property type="molecule type" value="Genomic_DNA"/>
</dbReference>
<evidence type="ECO:0000256" key="4">
    <source>
        <dbReference type="ARBA" id="ARBA00022692"/>
    </source>
</evidence>
<dbReference type="InterPro" id="IPR011527">
    <property type="entry name" value="ABC1_TM_dom"/>
</dbReference>